<evidence type="ECO:0000313" key="3">
    <source>
        <dbReference type="Proteomes" id="UP000297597"/>
    </source>
</evidence>
<gene>
    <name evidence="2" type="ORF">Pmgp_00792</name>
</gene>
<evidence type="ECO:0000313" key="2">
    <source>
        <dbReference type="EMBL" id="TEB12816.1"/>
    </source>
</evidence>
<proteinExistence type="predicted"/>
<dbReference type="Pfam" id="PF10040">
    <property type="entry name" value="CRISPR_Cas6"/>
    <property type="match status" value="1"/>
</dbReference>
<dbReference type="Proteomes" id="UP000297597">
    <property type="component" value="Unassembled WGS sequence"/>
</dbReference>
<name>A0A4Y7RVS1_9FIRM</name>
<dbReference type="InterPro" id="IPR019267">
    <property type="entry name" value="CRISPR-assoc_Cas6_C"/>
</dbReference>
<sequence length="359" mass="40910">MSRTFTVAKYQLTLEAGEHGLSLPPYKGSTLRGGFGSAFKRISCSMRDAACRTCLLRASCPYAYIFETAPPPGSEALRNYESVPRPFVLEPPPESKTVYKPGETVCFNLILIGRAIGYLPYFIVAFRELGETGIGRMRKKYRLAGIEAVNPVNEGESDIVYHAGDQLVRNVDLSLNINVKNQIPDIPFPEEPEGFTPDESVACQKETTHEFPVTQRIGLEFQTMTRIKFEENFVRRIEFHMLIRSLLRRLSSLAYFHHGWELELDFTRLIERAALVRMVEDNTRWVNWERYSSRQDNKMNLGGVVGRVVYEGDFSEFIPLLRLGELVHVGKGAVFGMGRYRILREDLLTSFIDGKVDSY</sequence>
<keyword evidence="3" id="KW-1185">Reference proteome</keyword>
<dbReference type="EMBL" id="QFFZ01000005">
    <property type="protein sequence ID" value="TEB12816.1"/>
    <property type="molecule type" value="Genomic_DNA"/>
</dbReference>
<reference evidence="2 3" key="1">
    <citation type="journal article" date="2018" name="Environ. Microbiol.">
        <title>Novel energy conservation strategies and behaviour of Pelotomaculum schinkii driving syntrophic propionate catabolism.</title>
        <authorList>
            <person name="Hidalgo-Ahumada C.A.P."/>
            <person name="Nobu M.K."/>
            <person name="Narihiro T."/>
            <person name="Tamaki H."/>
            <person name="Liu W.T."/>
            <person name="Kamagata Y."/>
            <person name="Stams A.J.M."/>
            <person name="Imachi H."/>
            <person name="Sousa D.Z."/>
        </authorList>
    </citation>
    <scope>NUCLEOTIDE SEQUENCE [LARGE SCALE GENOMIC DNA]</scope>
    <source>
        <strain evidence="2 3">MGP</strain>
    </source>
</reference>
<feature type="domain" description="CRISPR-associated protein Cas6 C-terminal" evidence="1">
    <location>
        <begin position="219"/>
        <end position="340"/>
    </location>
</feature>
<dbReference type="AlphaFoldDB" id="A0A4Y7RVS1"/>
<accession>A0A4Y7RVS1</accession>
<protein>
    <recommendedName>
        <fullName evidence="1">CRISPR-associated protein Cas6 C-terminal domain-containing protein</fullName>
    </recommendedName>
</protein>
<dbReference type="OrthoDB" id="9787241at2"/>
<dbReference type="Gene3D" id="3.30.70.1900">
    <property type="match status" value="1"/>
</dbReference>
<comment type="caution">
    <text evidence="2">The sequence shown here is derived from an EMBL/GenBank/DDBJ whole genome shotgun (WGS) entry which is preliminary data.</text>
</comment>
<dbReference type="RefSeq" id="WP_134212665.1">
    <property type="nucleotide sequence ID" value="NZ_QFFZ01000005.1"/>
</dbReference>
<evidence type="ECO:0000259" key="1">
    <source>
        <dbReference type="Pfam" id="PF10040"/>
    </source>
</evidence>
<organism evidence="2 3">
    <name type="scientific">Pelotomaculum propionicicum</name>
    <dbReference type="NCBI Taxonomy" id="258475"/>
    <lineage>
        <taxon>Bacteria</taxon>
        <taxon>Bacillati</taxon>
        <taxon>Bacillota</taxon>
        <taxon>Clostridia</taxon>
        <taxon>Eubacteriales</taxon>
        <taxon>Desulfotomaculaceae</taxon>
        <taxon>Pelotomaculum</taxon>
    </lineage>
</organism>